<dbReference type="SUPFAM" id="SSF52096">
    <property type="entry name" value="ClpP/crotonase"/>
    <property type="match status" value="1"/>
</dbReference>
<evidence type="ECO:0000256" key="3">
    <source>
        <dbReference type="ARBA" id="ARBA00022832"/>
    </source>
</evidence>
<keyword evidence="5 6" id="KW-0413">Isomerase</keyword>
<keyword evidence="4" id="KW-0443">Lipid metabolism</keyword>
<dbReference type="InterPro" id="IPR014748">
    <property type="entry name" value="Enoyl-CoA_hydra_C"/>
</dbReference>
<accession>A0A443RUV8</accession>
<dbReference type="VEuPathDB" id="VectorBase:LDEU012869"/>
<reference evidence="6 7" key="1">
    <citation type="journal article" date="2018" name="Gigascience">
        <title>Genomes of trombidid mites reveal novel predicted allergens and laterally-transferred genes associated with secondary metabolism.</title>
        <authorList>
            <person name="Dong X."/>
            <person name="Chaisiri K."/>
            <person name="Xia D."/>
            <person name="Armstrong S.D."/>
            <person name="Fang Y."/>
            <person name="Donnelly M.J."/>
            <person name="Kadowaki T."/>
            <person name="McGarry J.W."/>
            <person name="Darby A.C."/>
            <person name="Makepeace B.L."/>
        </authorList>
    </citation>
    <scope>NUCLEOTIDE SEQUENCE [LARGE SCALE GENOMIC DNA]</scope>
    <source>
        <strain evidence="6">UoL-UT</strain>
    </source>
</reference>
<dbReference type="Proteomes" id="UP000288716">
    <property type="component" value="Unassembled WGS sequence"/>
</dbReference>
<evidence type="ECO:0000256" key="5">
    <source>
        <dbReference type="ARBA" id="ARBA00023235"/>
    </source>
</evidence>
<comment type="caution">
    <text evidence="6">The sequence shown here is derived from an EMBL/GenBank/DDBJ whole genome shotgun (WGS) entry which is preliminary data.</text>
</comment>
<comment type="similarity">
    <text evidence="2">Belongs to the enoyl-CoA hydratase/isomerase family.</text>
</comment>
<dbReference type="OrthoDB" id="14970at2759"/>
<dbReference type="PANTHER" id="PTHR43149:SF1">
    <property type="entry name" value="DELTA(3,5)-DELTA(2,4)-DIENOYL-COA ISOMERASE, MITOCHONDRIAL"/>
    <property type="match status" value="1"/>
</dbReference>
<dbReference type="InterPro" id="IPR029045">
    <property type="entry name" value="ClpP/crotonase-like_dom_sf"/>
</dbReference>
<dbReference type="GO" id="GO:0006635">
    <property type="term" value="P:fatty acid beta-oxidation"/>
    <property type="evidence" value="ECO:0007669"/>
    <property type="project" value="UniProtKB-UniPathway"/>
</dbReference>
<evidence type="ECO:0000256" key="4">
    <source>
        <dbReference type="ARBA" id="ARBA00023098"/>
    </source>
</evidence>
<dbReference type="InterPro" id="IPR045002">
    <property type="entry name" value="Ech1-like"/>
</dbReference>
<dbReference type="STRING" id="299467.A0A443RUV8"/>
<dbReference type="EMBL" id="NCKV01029328">
    <property type="protein sequence ID" value="RWS19171.1"/>
    <property type="molecule type" value="Genomic_DNA"/>
</dbReference>
<protein>
    <submittedName>
        <fullName evidence="6">Delta(3:5)-Delta(2:4)-dienoyl-CoA isomerase-like protein</fullName>
    </submittedName>
</protein>
<gene>
    <name evidence="6" type="ORF">B4U80_04669</name>
</gene>
<proteinExistence type="inferred from homology"/>
<evidence type="ECO:0000256" key="2">
    <source>
        <dbReference type="ARBA" id="ARBA00005254"/>
    </source>
</evidence>
<comment type="pathway">
    <text evidence="1">Lipid metabolism; fatty acid beta-oxidation.</text>
</comment>
<keyword evidence="7" id="KW-1185">Reference proteome</keyword>
<keyword evidence="3" id="KW-0276">Fatty acid metabolism</keyword>
<sequence>MDSSEAEKIAKTIATKSPIAVQGSKISLNQMRDANIRDGLRFIQTWNMSALQSEDVAKAGMAVATKSDAPEFEDV</sequence>
<organism evidence="6 7">
    <name type="scientific">Leptotrombidium deliense</name>
    <dbReference type="NCBI Taxonomy" id="299467"/>
    <lineage>
        <taxon>Eukaryota</taxon>
        <taxon>Metazoa</taxon>
        <taxon>Ecdysozoa</taxon>
        <taxon>Arthropoda</taxon>
        <taxon>Chelicerata</taxon>
        <taxon>Arachnida</taxon>
        <taxon>Acari</taxon>
        <taxon>Acariformes</taxon>
        <taxon>Trombidiformes</taxon>
        <taxon>Prostigmata</taxon>
        <taxon>Anystina</taxon>
        <taxon>Parasitengona</taxon>
        <taxon>Trombiculoidea</taxon>
        <taxon>Trombiculidae</taxon>
        <taxon>Leptotrombidium</taxon>
    </lineage>
</organism>
<dbReference type="GO" id="GO:0051750">
    <property type="term" value="F:delta(3,5)-delta(2,4)-dienoyl-CoA isomerase activity"/>
    <property type="evidence" value="ECO:0007669"/>
    <property type="project" value="TreeGrafter"/>
</dbReference>
<dbReference type="Gene3D" id="1.10.12.10">
    <property type="entry name" value="Lyase 2-enoyl-coa Hydratase, Chain A, domain 2"/>
    <property type="match status" value="1"/>
</dbReference>
<dbReference type="AlphaFoldDB" id="A0A443RUV8"/>
<dbReference type="PANTHER" id="PTHR43149">
    <property type="entry name" value="ENOYL-COA HYDRATASE"/>
    <property type="match status" value="1"/>
</dbReference>
<dbReference type="GO" id="GO:0005739">
    <property type="term" value="C:mitochondrion"/>
    <property type="evidence" value="ECO:0007669"/>
    <property type="project" value="TreeGrafter"/>
</dbReference>
<evidence type="ECO:0000313" key="7">
    <source>
        <dbReference type="Proteomes" id="UP000288716"/>
    </source>
</evidence>
<name>A0A443RUV8_9ACAR</name>
<evidence type="ECO:0000256" key="1">
    <source>
        <dbReference type="ARBA" id="ARBA00005005"/>
    </source>
</evidence>
<dbReference type="UniPathway" id="UPA00659"/>
<evidence type="ECO:0000313" key="6">
    <source>
        <dbReference type="EMBL" id="RWS19171.1"/>
    </source>
</evidence>
<dbReference type="FunFam" id="1.10.12.10:FF:000004">
    <property type="entry name" value="Delta3,5-delta2,4-dienoyl-CoA isomerase"/>
    <property type="match status" value="1"/>
</dbReference>